<feature type="compositionally biased region" description="Polar residues" evidence="1">
    <location>
        <begin position="193"/>
        <end position="205"/>
    </location>
</feature>
<evidence type="ECO:0000313" key="3">
    <source>
        <dbReference type="Proteomes" id="UP000654075"/>
    </source>
</evidence>
<evidence type="ECO:0000313" key="2">
    <source>
        <dbReference type="EMBL" id="CAE8619262.1"/>
    </source>
</evidence>
<feature type="region of interest" description="Disordered" evidence="1">
    <location>
        <begin position="112"/>
        <end position="141"/>
    </location>
</feature>
<dbReference type="Proteomes" id="UP000654075">
    <property type="component" value="Unassembled WGS sequence"/>
</dbReference>
<reference evidence="2" key="1">
    <citation type="submission" date="2021-02" db="EMBL/GenBank/DDBJ databases">
        <authorList>
            <person name="Dougan E. K."/>
            <person name="Rhodes N."/>
            <person name="Thang M."/>
            <person name="Chan C."/>
        </authorList>
    </citation>
    <scope>NUCLEOTIDE SEQUENCE</scope>
</reference>
<gene>
    <name evidence="2" type="ORF">PGLA1383_LOCUS36854</name>
</gene>
<dbReference type="EMBL" id="CAJNNV010026919">
    <property type="protein sequence ID" value="CAE8619262.1"/>
    <property type="molecule type" value="Genomic_DNA"/>
</dbReference>
<feature type="region of interest" description="Disordered" evidence="1">
    <location>
        <begin position="155"/>
        <end position="215"/>
    </location>
</feature>
<keyword evidence="3" id="KW-1185">Reference proteome</keyword>
<protein>
    <submittedName>
        <fullName evidence="2">Uncharacterized protein</fullName>
    </submittedName>
</protein>
<proteinExistence type="predicted"/>
<feature type="compositionally biased region" description="Low complexity" evidence="1">
    <location>
        <begin position="155"/>
        <end position="179"/>
    </location>
</feature>
<feature type="region of interest" description="Disordered" evidence="1">
    <location>
        <begin position="32"/>
        <end position="66"/>
    </location>
</feature>
<feature type="compositionally biased region" description="Low complexity" evidence="1">
    <location>
        <begin position="229"/>
        <end position="247"/>
    </location>
</feature>
<name>A0A813FXP4_POLGL</name>
<comment type="caution">
    <text evidence="2">The sequence shown here is derived from an EMBL/GenBank/DDBJ whole genome shotgun (WGS) entry which is preliminary data.</text>
</comment>
<accession>A0A813FXP4</accession>
<feature type="region of interest" description="Disordered" evidence="1">
    <location>
        <begin position="227"/>
        <end position="260"/>
    </location>
</feature>
<organism evidence="2 3">
    <name type="scientific">Polarella glacialis</name>
    <name type="common">Dinoflagellate</name>
    <dbReference type="NCBI Taxonomy" id="89957"/>
    <lineage>
        <taxon>Eukaryota</taxon>
        <taxon>Sar</taxon>
        <taxon>Alveolata</taxon>
        <taxon>Dinophyceae</taxon>
        <taxon>Suessiales</taxon>
        <taxon>Suessiaceae</taxon>
        <taxon>Polarella</taxon>
    </lineage>
</organism>
<dbReference type="AlphaFoldDB" id="A0A813FXP4"/>
<evidence type="ECO:0000256" key="1">
    <source>
        <dbReference type="SAM" id="MobiDB-lite"/>
    </source>
</evidence>
<feature type="compositionally biased region" description="Low complexity" evidence="1">
    <location>
        <begin position="32"/>
        <end position="63"/>
    </location>
</feature>
<sequence length="393" mass="42021">MGQACCQEQIQELHEYDDVPEGCLVKQLPVLSSSTTTTATPSTTTTTTGSESGKSEASSSTESRGYTPLPLEEATAISNNNNNLLLSFGQQALHSLDPLACCHEDTLQAGLGREGTGLSKQSSSEEGESENASGNLAVEQPSKLCVEQLPVLGTRSRSSSPIASAQRQQQRQQQQGMRSHLPTCALQQVPALPSSNNNSMASHPSTCPEELAGAATEPRRVLEDLPAATTHNNNSNNNNTSPDSPTSEVRRGGRSKSCPPVSWSCRLLSGEVAAEGLVKEGLAVAEVLRAIQTSAAFTRAVEMEKCVQIYGTDPAILDEDGLRQLLDEATGDVVLTAVLQDIPSPPTPRAGHETTFDFQRGAWQHLPKGDPPCHGRRCHCDAGWLRCPMRETW</sequence>